<comment type="caution">
    <text evidence="8">The sequence shown here is derived from an EMBL/GenBank/DDBJ whole genome shotgun (WGS) entry which is preliminary data.</text>
</comment>
<dbReference type="InterPro" id="IPR004864">
    <property type="entry name" value="LEA_2"/>
</dbReference>
<dbReference type="GO" id="GO:0016020">
    <property type="term" value="C:membrane"/>
    <property type="evidence" value="ECO:0007669"/>
    <property type="project" value="UniProtKB-SubCell"/>
</dbReference>
<dbReference type="EMBL" id="WHWC01000003">
    <property type="protein sequence ID" value="KAG8385710.1"/>
    <property type="molecule type" value="Genomic_DNA"/>
</dbReference>
<dbReference type="Pfam" id="PF25079">
    <property type="entry name" value="COB_C"/>
    <property type="match status" value="1"/>
</dbReference>
<evidence type="ECO:0000259" key="7">
    <source>
        <dbReference type="Pfam" id="PF25079"/>
    </source>
</evidence>
<evidence type="ECO:0000256" key="3">
    <source>
        <dbReference type="ARBA" id="ARBA00022989"/>
    </source>
</evidence>
<evidence type="ECO:0000259" key="6">
    <source>
        <dbReference type="Pfam" id="PF03168"/>
    </source>
</evidence>
<organism evidence="8 9">
    <name type="scientific">Buddleja alternifolia</name>
    <dbReference type="NCBI Taxonomy" id="168488"/>
    <lineage>
        <taxon>Eukaryota</taxon>
        <taxon>Viridiplantae</taxon>
        <taxon>Streptophyta</taxon>
        <taxon>Embryophyta</taxon>
        <taxon>Tracheophyta</taxon>
        <taxon>Spermatophyta</taxon>
        <taxon>Magnoliopsida</taxon>
        <taxon>eudicotyledons</taxon>
        <taxon>Gunneridae</taxon>
        <taxon>Pentapetalae</taxon>
        <taxon>asterids</taxon>
        <taxon>lamiids</taxon>
        <taxon>Lamiales</taxon>
        <taxon>Scrophulariaceae</taxon>
        <taxon>Buddlejeae</taxon>
        <taxon>Buddleja</taxon>
    </lineage>
</organism>
<evidence type="ECO:0000256" key="2">
    <source>
        <dbReference type="ARBA" id="ARBA00022692"/>
    </source>
</evidence>
<keyword evidence="3 5" id="KW-1133">Transmembrane helix</keyword>
<dbReference type="InterPro" id="IPR044839">
    <property type="entry name" value="NDR1-like"/>
</dbReference>
<feature type="transmembrane region" description="Helical" evidence="5">
    <location>
        <begin position="78"/>
        <end position="99"/>
    </location>
</feature>
<dbReference type="PANTHER" id="PTHR31234:SF26">
    <property type="entry name" value="OS07G0524400 PROTEIN"/>
    <property type="match status" value="1"/>
</dbReference>
<keyword evidence="2 5" id="KW-0812">Transmembrane</keyword>
<reference evidence="8" key="1">
    <citation type="submission" date="2019-10" db="EMBL/GenBank/DDBJ databases">
        <authorList>
            <person name="Zhang R."/>
            <person name="Pan Y."/>
            <person name="Wang J."/>
            <person name="Ma R."/>
            <person name="Yu S."/>
        </authorList>
    </citation>
    <scope>NUCLEOTIDE SEQUENCE</scope>
    <source>
        <strain evidence="8">LA-IB0</strain>
        <tissue evidence="8">Leaf</tissue>
    </source>
</reference>
<evidence type="ECO:0000256" key="1">
    <source>
        <dbReference type="ARBA" id="ARBA00004167"/>
    </source>
</evidence>
<evidence type="ECO:0000313" key="8">
    <source>
        <dbReference type="EMBL" id="KAG8385710.1"/>
    </source>
</evidence>
<keyword evidence="9" id="KW-1185">Reference proteome</keyword>
<evidence type="ECO:0008006" key="10">
    <source>
        <dbReference type="Google" id="ProtNLM"/>
    </source>
</evidence>
<sequence length="253" mass="28222">MPGLNYLIGKMNGSNPVRNPRVPSKQQSVLMFNKKDKRDVRFAEGDGFPSRLFFNGEEMCTSNATSKSRFSTLSCNCWLVAFIAFWLTSVTLTLYFTILKPKQPKLTTKEVTIQHLTLILSPFHLNFTLGITVNVDNPNYGSFKYDNTTAYITYRDATPVAEAPIEADTLPARGQHDISTAVPVVMDSLITNPYFVADFFAGCLNFTSSSTFKGKATVLKFMKIKATTYSTCNISVYVVAQNVSSVCRSQIKY</sequence>
<comment type="subcellular location">
    <subcellularLocation>
        <location evidence="1">Membrane</location>
        <topology evidence="1">Single-pass membrane protein</topology>
    </subcellularLocation>
</comment>
<evidence type="ECO:0000256" key="5">
    <source>
        <dbReference type="SAM" id="Phobius"/>
    </source>
</evidence>
<dbReference type="GO" id="GO:0098542">
    <property type="term" value="P:defense response to other organism"/>
    <property type="evidence" value="ECO:0007669"/>
    <property type="project" value="InterPro"/>
</dbReference>
<evidence type="ECO:0000313" key="9">
    <source>
        <dbReference type="Proteomes" id="UP000826271"/>
    </source>
</evidence>
<dbReference type="Proteomes" id="UP000826271">
    <property type="component" value="Unassembled WGS sequence"/>
</dbReference>
<accession>A0AAV6Y319</accession>
<evidence type="ECO:0000256" key="4">
    <source>
        <dbReference type="ARBA" id="ARBA00023136"/>
    </source>
</evidence>
<dbReference type="SUPFAM" id="SSF117070">
    <property type="entry name" value="LEA14-like"/>
    <property type="match status" value="1"/>
</dbReference>
<keyword evidence="4 5" id="KW-0472">Membrane</keyword>
<protein>
    <recommendedName>
        <fullName evidence="10">Late embryogenesis abundant protein LEA-2 subgroup domain-containing protein</fullName>
    </recommendedName>
</protein>
<dbReference type="Pfam" id="PF03168">
    <property type="entry name" value="LEA_2"/>
    <property type="match status" value="1"/>
</dbReference>
<dbReference type="InterPro" id="IPR056900">
    <property type="entry name" value="COB_C"/>
</dbReference>
<proteinExistence type="predicted"/>
<feature type="domain" description="COBRA C-terminal" evidence="7">
    <location>
        <begin position="2"/>
        <end position="59"/>
    </location>
</feature>
<name>A0AAV6Y319_9LAMI</name>
<dbReference type="PANTHER" id="PTHR31234">
    <property type="entry name" value="LATE EMBRYOGENESIS ABUNDANT (LEA) HYDROXYPROLINE-RICH GLYCOPROTEIN FAMILY"/>
    <property type="match status" value="1"/>
</dbReference>
<feature type="domain" description="Late embryogenesis abundant protein LEA-2 subgroup" evidence="6">
    <location>
        <begin position="132"/>
        <end position="224"/>
    </location>
</feature>
<dbReference type="AlphaFoldDB" id="A0AAV6Y319"/>
<gene>
    <name evidence="8" type="ORF">BUALT_Bualt03G0073500</name>
</gene>